<reference evidence="3" key="1">
    <citation type="submission" date="2020-07" db="EMBL/GenBank/DDBJ databases">
        <authorList>
            <person name="Lin J."/>
        </authorList>
    </citation>
    <scope>NUCLEOTIDE SEQUENCE</scope>
</reference>
<evidence type="ECO:0000256" key="2">
    <source>
        <dbReference type="SAM" id="MobiDB-lite"/>
    </source>
</evidence>
<dbReference type="Gene3D" id="3.80.10.10">
    <property type="entry name" value="Ribonuclease Inhibitor"/>
    <property type="match status" value="1"/>
</dbReference>
<dbReference type="InterPro" id="IPR001611">
    <property type="entry name" value="Leu-rich_rpt"/>
</dbReference>
<dbReference type="AlphaFoldDB" id="A0A6V7PE85"/>
<dbReference type="PANTHER" id="PTHR47988">
    <property type="entry name" value="SOMATIC EMBRYOGENESIS RECEPTOR KINASE 1"/>
    <property type="match status" value="1"/>
</dbReference>
<evidence type="ECO:0000313" key="3">
    <source>
        <dbReference type="EMBL" id="CAD1829182.1"/>
    </source>
</evidence>
<feature type="region of interest" description="Disordered" evidence="2">
    <location>
        <begin position="1"/>
        <end position="20"/>
    </location>
</feature>
<dbReference type="InterPro" id="IPR032675">
    <property type="entry name" value="LRR_dom_sf"/>
</dbReference>
<evidence type="ECO:0008006" key="4">
    <source>
        <dbReference type="Google" id="ProtNLM"/>
    </source>
</evidence>
<dbReference type="Pfam" id="PF00560">
    <property type="entry name" value="LRR_1"/>
    <property type="match status" value="2"/>
</dbReference>
<sequence>MNECFTSTGGREGGREGEGDSAAALSSLASQWRRKPSDWVGSDPCGDIWIGINCTDSRIVSIKLSSMGLSGTLSDDIQYIEELQTLDLSYNKGLSGGLHASIGRLSKLENLLLTGCSFSGEIPPEIGLLSRLVYLMAPALSGCSEHEGQW</sequence>
<name>A0A6V7PE85_ANACO</name>
<gene>
    <name evidence="3" type="ORF">CB5_LOCUS12393</name>
</gene>
<organism evidence="3">
    <name type="scientific">Ananas comosus var. bracteatus</name>
    <name type="common">red pineapple</name>
    <dbReference type="NCBI Taxonomy" id="296719"/>
    <lineage>
        <taxon>Eukaryota</taxon>
        <taxon>Viridiplantae</taxon>
        <taxon>Streptophyta</taxon>
        <taxon>Embryophyta</taxon>
        <taxon>Tracheophyta</taxon>
        <taxon>Spermatophyta</taxon>
        <taxon>Magnoliopsida</taxon>
        <taxon>Liliopsida</taxon>
        <taxon>Poales</taxon>
        <taxon>Bromeliaceae</taxon>
        <taxon>Bromelioideae</taxon>
        <taxon>Ananas</taxon>
    </lineage>
</organism>
<proteinExistence type="predicted"/>
<accession>A0A6V7PE85</accession>
<dbReference type="EMBL" id="LR862147">
    <property type="protein sequence ID" value="CAD1829182.1"/>
    <property type="molecule type" value="Genomic_DNA"/>
</dbReference>
<evidence type="ECO:0000256" key="1">
    <source>
        <dbReference type="ARBA" id="ARBA00022729"/>
    </source>
</evidence>
<dbReference type="SUPFAM" id="SSF52058">
    <property type="entry name" value="L domain-like"/>
    <property type="match status" value="1"/>
</dbReference>
<protein>
    <recommendedName>
        <fullName evidence="4">Leucine-rich repeat-containing N-terminal plant-type domain-containing protein</fullName>
    </recommendedName>
</protein>
<keyword evidence="1" id="KW-0732">Signal</keyword>